<comment type="similarity">
    <text evidence="11 12">Belongs to the TonB-dependent receptor family.</text>
</comment>
<evidence type="ECO:0000313" key="15">
    <source>
        <dbReference type="EMBL" id="PPQ30840.1"/>
    </source>
</evidence>
<dbReference type="AlphaFoldDB" id="A0A2S6N899"/>
<keyword evidence="16" id="KW-1185">Reference proteome</keyword>
<dbReference type="Pfam" id="PF00593">
    <property type="entry name" value="TonB_dep_Rec_b-barrel"/>
    <property type="match status" value="1"/>
</dbReference>
<dbReference type="Pfam" id="PF07715">
    <property type="entry name" value="Plug"/>
    <property type="match status" value="1"/>
</dbReference>
<keyword evidence="2 11" id="KW-0813">Transport</keyword>
<keyword evidence="10 11" id="KW-0998">Cell outer membrane</keyword>
<dbReference type="GO" id="GO:0009279">
    <property type="term" value="C:cell outer membrane"/>
    <property type="evidence" value="ECO:0007669"/>
    <property type="project" value="UniProtKB-SubCell"/>
</dbReference>
<keyword evidence="4" id="KW-0410">Iron transport</keyword>
<evidence type="ECO:0000256" key="7">
    <source>
        <dbReference type="ARBA" id="ARBA00023065"/>
    </source>
</evidence>
<proteinExistence type="inferred from homology"/>
<evidence type="ECO:0000256" key="12">
    <source>
        <dbReference type="RuleBase" id="RU003357"/>
    </source>
</evidence>
<comment type="caution">
    <text evidence="15">The sequence shown here is derived from an EMBL/GenBank/DDBJ whole genome shotgun (WGS) entry which is preliminary data.</text>
</comment>
<evidence type="ECO:0000256" key="8">
    <source>
        <dbReference type="ARBA" id="ARBA00023077"/>
    </source>
</evidence>
<evidence type="ECO:0000259" key="13">
    <source>
        <dbReference type="Pfam" id="PF00593"/>
    </source>
</evidence>
<keyword evidence="3 11" id="KW-1134">Transmembrane beta strand</keyword>
<evidence type="ECO:0000256" key="9">
    <source>
        <dbReference type="ARBA" id="ARBA00023136"/>
    </source>
</evidence>
<evidence type="ECO:0000313" key="16">
    <source>
        <dbReference type="Proteomes" id="UP000239089"/>
    </source>
</evidence>
<gene>
    <name evidence="15" type="ORF">CCR94_11285</name>
</gene>
<dbReference type="SUPFAM" id="SSF56935">
    <property type="entry name" value="Porins"/>
    <property type="match status" value="1"/>
</dbReference>
<dbReference type="Gene3D" id="2.40.170.20">
    <property type="entry name" value="TonB-dependent receptor, beta-barrel domain"/>
    <property type="match status" value="1"/>
</dbReference>
<protein>
    <submittedName>
        <fullName evidence="15">TonB-dependent receptor</fullName>
    </submittedName>
</protein>
<reference evidence="15 16" key="1">
    <citation type="journal article" date="2018" name="Arch. Microbiol.">
        <title>New insights into the metabolic potential of the phototrophic purple bacterium Rhodopila globiformis DSM 161(T) from its draft genome sequence and evidence for a vanadium-dependent nitrogenase.</title>
        <authorList>
            <person name="Imhoff J.F."/>
            <person name="Rahn T."/>
            <person name="Kunzel S."/>
            <person name="Neulinger S.C."/>
        </authorList>
    </citation>
    <scope>NUCLEOTIDE SEQUENCE [LARGE SCALE GENOMIC DNA]</scope>
    <source>
        <strain evidence="15 16">DSM 16996</strain>
    </source>
</reference>
<evidence type="ECO:0000256" key="6">
    <source>
        <dbReference type="ARBA" id="ARBA00023004"/>
    </source>
</evidence>
<evidence type="ECO:0000256" key="4">
    <source>
        <dbReference type="ARBA" id="ARBA00022496"/>
    </source>
</evidence>
<keyword evidence="7" id="KW-0406">Ion transport</keyword>
<keyword evidence="5 11" id="KW-0812">Transmembrane</keyword>
<feature type="domain" description="TonB-dependent receptor plug" evidence="14">
    <location>
        <begin position="59"/>
        <end position="167"/>
    </location>
</feature>
<sequence>MTRTKPRRALLALLPLALPVTAACAEDAAAPPPAAPAAAATETTVADVVIHAEKKEEKAQEAPISLTATSGEALANTAVHDSLTLAQAIPGLQAETTSGSTNPRYRIRGIGTNDFSANMIPAVGVSEDDVFLDAGSAQGVPIYDLNDVEVLRGPQGTLQGKNTTAGTINYYTKRPTADFEGYSRTTIGDYGRRGEEVAISGPLIQDKLLGRFSFTDQGHDGQFHDSYRDRTVGRQRYWDARGQLEFFPTDDLTMLLKMHVGDNKTDVPLRHVGLLAGGLDAQGFSQPAGSNNLANNGSGNSFNRRAGVSLNTRYHFPSDWTLTNIFAYESSKFSIFSDDDASPAALNYEERIAGRSNVVSNELRLASPEADPVRFIGGLYYLDNQTNSNSQQPLYSPLNFGLDGNAYNFNISTRDIAAFSSMSADLTDKLTLTVGGRLTHERRSASGEAWSYITNSASPLDAGNRNLTYINTAAGLYIDPATGQPITGPALSTSGIHDSEDVTLKYKLTPDDTVYARFARGFRTGNYNTYVATASDFALYNPEILTDYEAGVKTLLWDGRLQLNISGFHYNYQNMQVTILQNTGTTTTNAASAVSDGFEFEGKVRPLEDVTVNFGLTYQNAHYVKFTNASAPYPVNQGNPIDLSGQPLERAPKVSANLGLTYHIPVSFGSFDLSTDWRYTSRYRFQAWSDATNVTPAAFLATPAAQALIRNAFSQGDLLLGNFRVAWHSPDEKTEIAAWVHNVTDKAYNTNAFGVFFNRSVSQYPGERRFVGLELTQKF</sequence>
<dbReference type="Proteomes" id="UP000239089">
    <property type="component" value="Unassembled WGS sequence"/>
</dbReference>
<dbReference type="InterPro" id="IPR039426">
    <property type="entry name" value="TonB-dep_rcpt-like"/>
</dbReference>
<feature type="domain" description="TonB-dependent receptor-like beta-barrel" evidence="13">
    <location>
        <begin position="287"/>
        <end position="709"/>
    </location>
</feature>
<evidence type="ECO:0000256" key="3">
    <source>
        <dbReference type="ARBA" id="ARBA00022452"/>
    </source>
</evidence>
<keyword evidence="8 12" id="KW-0798">TonB box</keyword>
<evidence type="ECO:0000256" key="5">
    <source>
        <dbReference type="ARBA" id="ARBA00022692"/>
    </source>
</evidence>
<evidence type="ECO:0000256" key="2">
    <source>
        <dbReference type="ARBA" id="ARBA00022448"/>
    </source>
</evidence>
<evidence type="ECO:0000256" key="11">
    <source>
        <dbReference type="PROSITE-ProRule" id="PRU01360"/>
    </source>
</evidence>
<dbReference type="InterPro" id="IPR012910">
    <property type="entry name" value="Plug_dom"/>
</dbReference>
<dbReference type="InterPro" id="IPR000531">
    <property type="entry name" value="Beta-barrel_TonB"/>
</dbReference>
<evidence type="ECO:0000256" key="1">
    <source>
        <dbReference type="ARBA" id="ARBA00004571"/>
    </source>
</evidence>
<dbReference type="EMBL" id="NHSJ01000071">
    <property type="protein sequence ID" value="PPQ30840.1"/>
    <property type="molecule type" value="Genomic_DNA"/>
</dbReference>
<keyword evidence="9 11" id="KW-0472">Membrane</keyword>
<keyword evidence="6" id="KW-0408">Iron</keyword>
<comment type="subcellular location">
    <subcellularLocation>
        <location evidence="1 11">Cell outer membrane</location>
        <topology evidence="1 11">Multi-pass membrane protein</topology>
    </subcellularLocation>
</comment>
<dbReference type="PANTHER" id="PTHR32552:SF81">
    <property type="entry name" value="TONB-DEPENDENT OUTER MEMBRANE RECEPTOR"/>
    <property type="match status" value="1"/>
</dbReference>
<dbReference type="PANTHER" id="PTHR32552">
    <property type="entry name" value="FERRICHROME IRON RECEPTOR-RELATED"/>
    <property type="match status" value="1"/>
</dbReference>
<evidence type="ECO:0000256" key="10">
    <source>
        <dbReference type="ARBA" id="ARBA00023237"/>
    </source>
</evidence>
<dbReference type="RefSeq" id="WP_104507960.1">
    <property type="nucleotide sequence ID" value="NZ_JACIGC010000002.1"/>
</dbReference>
<dbReference type="PROSITE" id="PS51257">
    <property type="entry name" value="PROKAR_LIPOPROTEIN"/>
    <property type="match status" value="1"/>
</dbReference>
<dbReference type="InterPro" id="IPR036942">
    <property type="entry name" value="Beta-barrel_TonB_sf"/>
</dbReference>
<dbReference type="GO" id="GO:0006826">
    <property type="term" value="P:iron ion transport"/>
    <property type="evidence" value="ECO:0007669"/>
    <property type="project" value="UniProtKB-KW"/>
</dbReference>
<evidence type="ECO:0000259" key="14">
    <source>
        <dbReference type="Pfam" id="PF07715"/>
    </source>
</evidence>
<accession>A0A2S6N899</accession>
<dbReference type="PROSITE" id="PS52016">
    <property type="entry name" value="TONB_DEPENDENT_REC_3"/>
    <property type="match status" value="1"/>
</dbReference>
<keyword evidence="15" id="KW-0675">Receptor</keyword>
<name>A0A2S6N899_9HYPH</name>
<dbReference type="OrthoDB" id="9760333at2"/>
<organism evidence="15 16">
    <name type="scientific">Rhodoblastus sphagnicola</name>
    <dbReference type="NCBI Taxonomy" id="333368"/>
    <lineage>
        <taxon>Bacteria</taxon>
        <taxon>Pseudomonadati</taxon>
        <taxon>Pseudomonadota</taxon>
        <taxon>Alphaproteobacteria</taxon>
        <taxon>Hyphomicrobiales</taxon>
        <taxon>Rhodoblastaceae</taxon>
        <taxon>Rhodoblastus</taxon>
    </lineage>
</organism>